<evidence type="ECO:0000313" key="1">
    <source>
        <dbReference type="EMBL" id="TXG60510.1"/>
    </source>
</evidence>
<sequence length="132" mass="15192">MEGTSSSIGNINGEIIKFKNRRCSCGVKAAVKISNSQNNPKKLYFVCERGKCKFYSFWEPDNEEFNKAEYSESITERHEGGDNFMLQQETAIVNGRLQTLEMLWERVQHLESLHARMLNLETNTNIHGKCIT</sequence>
<comment type="caution">
    <text evidence="1">The sequence shown here is derived from an EMBL/GenBank/DDBJ whole genome shotgun (WGS) entry which is preliminary data.</text>
</comment>
<evidence type="ECO:0008006" key="3">
    <source>
        <dbReference type="Google" id="ProtNLM"/>
    </source>
</evidence>
<gene>
    <name evidence="1" type="ORF">EZV62_015083</name>
</gene>
<proteinExistence type="predicted"/>
<reference evidence="2" key="1">
    <citation type="journal article" date="2019" name="Gigascience">
        <title>De novo genome assembly of the endangered Acer yangbiense, a plant species with extremely small populations endemic to Yunnan Province, China.</title>
        <authorList>
            <person name="Yang J."/>
            <person name="Wariss H.M."/>
            <person name="Tao L."/>
            <person name="Zhang R."/>
            <person name="Yun Q."/>
            <person name="Hollingsworth P."/>
            <person name="Dao Z."/>
            <person name="Luo G."/>
            <person name="Guo H."/>
            <person name="Ma Y."/>
            <person name="Sun W."/>
        </authorList>
    </citation>
    <scope>NUCLEOTIDE SEQUENCE [LARGE SCALE GENOMIC DNA]</scope>
    <source>
        <strain evidence="2">cv. Malutang</strain>
    </source>
</reference>
<dbReference type="OrthoDB" id="1747957at2759"/>
<organism evidence="1 2">
    <name type="scientific">Acer yangbiense</name>
    <dbReference type="NCBI Taxonomy" id="1000413"/>
    <lineage>
        <taxon>Eukaryota</taxon>
        <taxon>Viridiplantae</taxon>
        <taxon>Streptophyta</taxon>
        <taxon>Embryophyta</taxon>
        <taxon>Tracheophyta</taxon>
        <taxon>Spermatophyta</taxon>
        <taxon>Magnoliopsida</taxon>
        <taxon>eudicotyledons</taxon>
        <taxon>Gunneridae</taxon>
        <taxon>Pentapetalae</taxon>
        <taxon>rosids</taxon>
        <taxon>malvids</taxon>
        <taxon>Sapindales</taxon>
        <taxon>Sapindaceae</taxon>
        <taxon>Hippocastanoideae</taxon>
        <taxon>Acereae</taxon>
        <taxon>Acer</taxon>
    </lineage>
</organism>
<dbReference type="AlphaFoldDB" id="A0A5C7HUA9"/>
<dbReference type="PANTHER" id="PTHR33248">
    <property type="entry name" value="ZINC ION-BINDING PROTEIN"/>
    <property type="match status" value="1"/>
</dbReference>
<dbReference type="EMBL" id="VAHF01000006">
    <property type="protein sequence ID" value="TXG60510.1"/>
    <property type="molecule type" value="Genomic_DNA"/>
</dbReference>
<keyword evidence="2" id="KW-1185">Reference proteome</keyword>
<protein>
    <recommendedName>
        <fullName evidence="3">Zinc finger GRF-type domain-containing protein</fullName>
    </recommendedName>
</protein>
<name>A0A5C7HUA9_9ROSI</name>
<dbReference type="Proteomes" id="UP000323000">
    <property type="component" value="Chromosome 6"/>
</dbReference>
<accession>A0A5C7HUA9</accession>
<evidence type="ECO:0000313" key="2">
    <source>
        <dbReference type="Proteomes" id="UP000323000"/>
    </source>
</evidence>